<sequence length="262" mass="27619">MDLNLTGKHALVCGGSEGIGLATAWALAGLGADVTLLARREDTLRELATRLPRPHPAQAHGWVSADTADLDTLRTKVDALAAGKPVHILVNNSGGPPPGPLRNAGIAEFEAAYRQHLLGNQVLAQSVLPGMERDGYGRIVNVISTSVKEPLRGLGVSNTTRWAVASWAKTLATEVAPHGITVNNVLPGATETPRIEQIISTTMERTGQLREAVLAKMVEEIPLGRFARPEETAAAIAFLCSPAAAYITGVNLPVDGGRLRSL</sequence>
<dbReference type="Pfam" id="PF13561">
    <property type="entry name" value="adh_short_C2"/>
    <property type="match status" value="1"/>
</dbReference>
<name>A0A974XZ19_9GAMM</name>
<gene>
    <name evidence="2" type="ORF">I8J32_011920</name>
</gene>
<keyword evidence="3" id="KW-1185">Reference proteome</keyword>
<dbReference type="InterPro" id="IPR050259">
    <property type="entry name" value="SDR"/>
</dbReference>
<evidence type="ECO:0000313" key="2">
    <source>
        <dbReference type="EMBL" id="QSX77460.1"/>
    </source>
</evidence>
<dbReference type="SUPFAM" id="SSF51735">
    <property type="entry name" value="NAD(P)-binding Rossmann-fold domains"/>
    <property type="match status" value="1"/>
</dbReference>
<accession>A0A974XZ19</accession>
<proteinExistence type="inferred from homology"/>
<dbReference type="InterPro" id="IPR036291">
    <property type="entry name" value="NAD(P)-bd_dom_sf"/>
</dbReference>
<dbReference type="EMBL" id="CP071518">
    <property type="protein sequence ID" value="QSX77460.1"/>
    <property type="molecule type" value="Genomic_DNA"/>
</dbReference>
<evidence type="ECO:0000313" key="3">
    <source>
        <dbReference type="Proteomes" id="UP000639274"/>
    </source>
</evidence>
<protein>
    <submittedName>
        <fullName evidence="2">SDR family oxidoreductase</fullName>
    </submittedName>
</protein>
<dbReference type="PRINTS" id="PR00081">
    <property type="entry name" value="GDHRDH"/>
</dbReference>
<dbReference type="AlphaFoldDB" id="A0A974XZ19"/>
<comment type="similarity">
    <text evidence="1">Belongs to the short-chain dehydrogenases/reductases (SDR) family.</text>
</comment>
<dbReference type="RefSeq" id="WP_207526572.1">
    <property type="nucleotide sequence ID" value="NZ_CP071518.1"/>
</dbReference>
<dbReference type="KEGG" id="lsf:I8J32_011920"/>
<evidence type="ECO:0000256" key="1">
    <source>
        <dbReference type="ARBA" id="ARBA00006484"/>
    </source>
</evidence>
<dbReference type="PANTHER" id="PTHR42879:SF6">
    <property type="entry name" value="NADPH-DEPENDENT REDUCTASE BACG"/>
    <property type="match status" value="1"/>
</dbReference>
<dbReference type="PANTHER" id="PTHR42879">
    <property type="entry name" value="3-OXOACYL-(ACYL-CARRIER-PROTEIN) REDUCTASE"/>
    <property type="match status" value="1"/>
</dbReference>
<dbReference type="FunFam" id="3.40.50.720:FF:000084">
    <property type="entry name" value="Short-chain dehydrogenase reductase"/>
    <property type="match status" value="1"/>
</dbReference>
<organism evidence="2 3">
    <name type="scientific">Agrilutibacter solisilvae</name>
    <dbReference type="NCBI Taxonomy" id="2763317"/>
    <lineage>
        <taxon>Bacteria</taxon>
        <taxon>Pseudomonadati</taxon>
        <taxon>Pseudomonadota</taxon>
        <taxon>Gammaproteobacteria</taxon>
        <taxon>Lysobacterales</taxon>
        <taxon>Lysobacteraceae</taxon>
        <taxon>Agrilutibacter</taxon>
    </lineage>
</organism>
<dbReference type="Proteomes" id="UP000639274">
    <property type="component" value="Chromosome"/>
</dbReference>
<dbReference type="Gene3D" id="3.40.50.720">
    <property type="entry name" value="NAD(P)-binding Rossmann-like Domain"/>
    <property type="match status" value="1"/>
</dbReference>
<reference evidence="2 3" key="1">
    <citation type="submission" date="2021-03" db="EMBL/GenBank/DDBJ databases">
        <title>Lysobacter sp. nov. isolated from soil of gangwondo yeongwol, south Korea.</title>
        <authorList>
            <person name="Kim K.R."/>
            <person name="Kim K.H."/>
            <person name="Jeon C.O."/>
        </authorList>
    </citation>
    <scope>NUCLEOTIDE SEQUENCE [LARGE SCALE GENOMIC DNA]</scope>
    <source>
        <strain evidence="2 3">R19</strain>
    </source>
</reference>
<dbReference type="InterPro" id="IPR002347">
    <property type="entry name" value="SDR_fam"/>
</dbReference>